<dbReference type="EMBL" id="JAAMFI010000001">
    <property type="protein sequence ID" value="MBS9334834.1"/>
    <property type="molecule type" value="Genomic_DNA"/>
</dbReference>
<organism evidence="1 2">
    <name type="scientific">Fructobacillus papyriferae</name>
    <dbReference type="NCBI Taxonomy" id="2713171"/>
    <lineage>
        <taxon>Bacteria</taxon>
        <taxon>Bacillati</taxon>
        <taxon>Bacillota</taxon>
        <taxon>Bacilli</taxon>
        <taxon>Lactobacillales</taxon>
        <taxon>Lactobacillaceae</taxon>
        <taxon>Fructobacillus</taxon>
    </lineage>
</organism>
<reference evidence="1 2" key="1">
    <citation type="submission" date="2020-02" db="EMBL/GenBank/DDBJ databases">
        <title>Fructobacillus sp. isolated from paper mulberry of Taiwan.</title>
        <authorList>
            <person name="Lin S.-T."/>
        </authorList>
    </citation>
    <scope>NUCLEOTIDE SEQUENCE [LARGE SCALE GENOMIC DNA]</scope>
    <source>
        <strain evidence="1 2">M1-10</strain>
    </source>
</reference>
<evidence type="ECO:0000313" key="2">
    <source>
        <dbReference type="Proteomes" id="UP001519418"/>
    </source>
</evidence>
<dbReference type="RefSeq" id="WP_213819434.1">
    <property type="nucleotide sequence ID" value="NZ_JAAMFI010000001.1"/>
</dbReference>
<sequence length="104" mass="11752">MKIVNKSNQYLESTAAQYVSTAKPVYSVSTNAEIKYKWKDNKPTNEVSGYQLTFVQEGLPPFNVKFDAEPTVPKFLGKVALEQLEALEIRTNVYFKASSVKEVK</sequence>
<name>A0ABS5QNW6_9LACO</name>
<keyword evidence="2" id="KW-1185">Reference proteome</keyword>
<evidence type="ECO:0000313" key="1">
    <source>
        <dbReference type="EMBL" id="MBS9334834.1"/>
    </source>
</evidence>
<proteinExistence type="predicted"/>
<protein>
    <submittedName>
        <fullName evidence="1">Uncharacterized protein</fullName>
    </submittedName>
</protein>
<gene>
    <name evidence="1" type="ORF">G6R27_02125</name>
</gene>
<accession>A0ABS5QNW6</accession>
<comment type="caution">
    <text evidence="1">The sequence shown here is derived from an EMBL/GenBank/DDBJ whole genome shotgun (WGS) entry which is preliminary data.</text>
</comment>
<dbReference type="Proteomes" id="UP001519418">
    <property type="component" value="Unassembled WGS sequence"/>
</dbReference>